<dbReference type="InterPro" id="IPR017853">
    <property type="entry name" value="GH"/>
</dbReference>
<evidence type="ECO:0000313" key="4">
    <source>
        <dbReference type="EMBL" id="CAH9078710.1"/>
    </source>
</evidence>
<reference evidence="4" key="1">
    <citation type="submission" date="2022-07" db="EMBL/GenBank/DDBJ databases">
        <authorList>
            <person name="Macas J."/>
            <person name="Novak P."/>
            <person name="Neumann P."/>
        </authorList>
    </citation>
    <scope>NUCLEOTIDE SEQUENCE</scope>
</reference>
<dbReference type="EMBL" id="CAMAPE010000010">
    <property type="protein sequence ID" value="CAH9078710.1"/>
    <property type="molecule type" value="Genomic_DNA"/>
</dbReference>
<keyword evidence="2" id="KW-0378">Hydrolase</keyword>
<sequence length="157" mass="17861">MLQLLGIEKMKSQVYRIAGFHLSKYAAHWTGDNAASWDDLAFNIPPILNSGLFGIPMVGADICGFARSTTEELCQRLMQLGAFYPFSRNHGDKLSNCHEPYIWESVVASAKKVLGLRYHLLPYFYTLMYKAHLRGVPIARPLFFSFPNELNTHKVYS</sequence>
<dbReference type="AlphaFoldDB" id="A0A9P0YX85"/>
<dbReference type="PANTHER" id="PTHR22762">
    <property type="entry name" value="ALPHA-GLUCOSIDASE"/>
    <property type="match status" value="1"/>
</dbReference>
<dbReference type="Gene3D" id="3.20.20.80">
    <property type="entry name" value="Glycosidases"/>
    <property type="match status" value="1"/>
</dbReference>
<comment type="caution">
    <text evidence="4">The sequence shown here is derived from an EMBL/GenBank/DDBJ whole genome shotgun (WGS) entry which is preliminary data.</text>
</comment>
<evidence type="ECO:0000256" key="2">
    <source>
        <dbReference type="RuleBase" id="RU361185"/>
    </source>
</evidence>
<dbReference type="InterPro" id="IPR000322">
    <property type="entry name" value="Glyco_hydro_31_TIM"/>
</dbReference>
<accession>A0A9P0YX85</accession>
<evidence type="ECO:0000313" key="5">
    <source>
        <dbReference type="Proteomes" id="UP001152484"/>
    </source>
</evidence>
<protein>
    <recommendedName>
        <fullName evidence="3">Glycoside hydrolase family 31 TIM barrel domain-containing protein</fullName>
    </recommendedName>
</protein>
<comment type="similarity">
    <text evidence="1 2">Belongs to the glycosyl hydrolase 31 family.</text>
</comment>
<dbReference type="Proteomes" id="UP001152484">
    <property type="component" value="Unassembled WGS sequence"/>
</dbReference>
<gene>
    <name evidence="4" type="ORF">CEURO_LOCUS6907</name>
</gene>
<name>A0A9P0YX85_CUSEU</name>
<dbReference type="PANTHER" id="PTHR22762:SF133">
    <property type="entry name" value="P-TYPE DOMAIN-CONTAINING PROTEIN"/>
    <property type="match status" value="1"/>
</dbReference>
<evidence type="ECO:0000259" key="3">
    <source>
        <dbReference type="Pfam" id="PF01055"/>
    </source>
</evidence>
<dbReference type="GO" id="GO:0005975">
    <property type="term" value="P:carbohydrate metabolic process"/>
    <property type="evidence" value="ECO:0007669"/>
    <property type="project" value="InterPro"/>
</dbReference>
<dbReference type="SUPFAM" id="SSF51445">
    <property type="entry name" value="(Trans)glycosidases"/>
    <property type="match status" value="1"/>
</dbReference>
<dbReference type="OrthoDB" id="1916855at2759"/>
<dbReference type="Pfam" id="PF01055">
    <property type="entry name" value="Glyco_hydro_31_2nd"/>
    <property type="match status" value="1"/>
</dbReference>
<feature type="domain" description="Glycoside hydrolase family 31 TIM barrel" evidence="3">
    <location>
        <begin position="23"/>
        <end position="127"/>
    </location>
</feature>
<organism evidence="4 5">
    <name type="scientific">Cuscuta europaea</name>
    <name type="common">European dodder</name>
    <dbReference type="NCBI Taxonomy" id="41803"/>
    <lineage>
        <taxon>Eukaryota</taxon>
        <taxon>Viridiplantae</taxon>
        <taxon>Streptophyta</taxon>
        <taxon>Embryophyta</taxon>
        <taxon>Tracheophyta</taxon>
        <taxon>Spermatophyta</taxon>
        <taxon>Magnoliopsida</taxon>
        <taxon>eudicotyledons</taxon>
        <taxon>Gunneridae</taxon>
        <taxon>Pentapetalae</taxon>
        <taxon>asterids</taxon>
        <taxon>lamiids</taxon>
        <taxon>Solanales</taxon>
        <taxon>Convolvulaceae</taxon>
        <taxon>Cuscuteae</taxon>
        <taxon>Cuscuta</taxon>
        <taxon>Cuscuta subgen. Cuscuta</taxon>
    </lineage>
</organism>
<keyword evidence="5" id="KW-1185">Reference proteome</keyword>
<dbReference type="GO" id="GO:0004553">
    <property type="term" value="F:hydrolase activity, hydrolyzing O-glycosyl compounds"/>
    <property type="evidence" value="ECO:0007669"/>
    <property type="project" value="InterPro"/>
</dbReference>
<evidence type="ECO:0000256" key="1">
    <source>
        <dbReference type="ARBA" id="ARBA00007806"/>
    </source>
</evidence>
<proteinExistence type="inferred from homology"/>
<keyword evidence="2" id="KW-0326">Glycosidase</keyword>